<organism evidence="3 4">
    <name type="scientific">Musa acuminata subsp. malaccensis</name>
    <name type="common">Wild banana</name>
    <name type="synonym">Musa malaccensis</name>
    <dbReference type="NCBI Taxonomy" id="214687"/>
    <lineage>
        <taxon>Eukaryota</taxon>
        <taxon>Viridiplantae</taxon>
        <taxon>Streptophyta</taxon>
        <taxon>Embryophyta</taxon>
        <taxon>Tracheophyta</taxon>
        <taxon>Spermatophyta</taxon>
        <taxon>Magnoliopsida</taxon>
        <taxon>Liliopsida</taxon>
        <taxon>Zingiberales</taxon>
        <taxon>Musaceae</taxon>
        <taxon>Musa</taxon>
    </lineage>
</organism>
<feature type="signal peptide" evidence="1">
    <location>
        <begin position="1"/>
        <end position="24"/>
    </location>
</feature>
<name>A0A804IRZ3_MUSAM</name>
<gene>
    <name evidence="2" type="ORF">GSMUA_126690.1</name>
</gene>
<proteinExistence type="predicted"/>
<dbReference type="Gramene" id="Ma04_t20670.1">
    <property type="protein sequence ID" value="Ma04_p20670.1"/>
    <property type="gene ID" value="Ma04_g20670"/>
</dbReference>
<keyword evidence="1" id="KW-0732">Signal</keyword>
<dbReference type="InParanoid" id="A0A804IRZ3"/>
<dbReference type="AlphaFoldDB" id="A0A804IRZ3"/>
<reference evidence="3" key="2">
    <citation type="submission" date="2021-05" db="UniProtKB">
        <authorList>
            <consortium name="EnsemblPlants"/>
        </authorList>
    </citation>
    <scope>IDENTIFICATION</scope>
    <source>
        <strain evidence="3">subsp. malaccensis</strain>
    </source>
</reference>
<sequence length="59" mass="7096">MKRIIMIFNLEYVLLMLKSFMLQSSNISYIPKLKYFFLKLESYEEKNLLYVSGLYGQTT</sequence>
<protein>
    <submittedName>
        <fullName evidence="2">(wild Malaysian banana) hypothetical protein</fullName>
    </submittedName>
</protein>
<evidence type="ECO:0000313" key="4">
    <source>
        <dbReference type="Proteomes" id="UP000012960"/>
    </source>
</evidence>
<evidence type="ECO:0000313" key="3">
    <source>
        <dbReference type="EnsemblPlants" id="Ma04_p20670.1"/>
    </source>
</evidence>
<evidence type="ECO:0000256" key="1">
    <source>
        <dbReference type="SAM" id="SignalP"/>
    </source>
</evidence>
<evidence type="ECO:0000313" key="2">
    <source>
        <dbReference type="EMBL" id="CAG1842874.1"/>
    </source>
</evidence>
<reference evidence="2" key="1">
    <citation type="submission" date="2021-03" db="EMBL/GenBank/DDBJ databases">
        <authorList>
            <consortium name="Genoscope - CEA"/>
            <person name="William W."/>
        </authorList>
    </citation>
    <scope>NUCLEOTIDE SEQUENCE</scope>
    <source>
        <strain evidence="2">Doubled-haploid Pahang</strain>
    </source>
</reference>
<keyword evidence="4" id="KW-1185">Reference proteome</keyword>
<feature type="chain" id="PRO_5033611424" evidence="1">
    <location>
        <begin position="25"/>
        <end position="59"/>
    </location>
</feature>
<dbReference type="Proteomes" id="UP000012960">
    <property type="component" value="Unplaced"/>
</dbReference>
<dbReference type="EMBL" id="HG996469">
    <property type="protein sequence ID" value="CAG1842874.1"/>
    <property type="molecule type" value="Genomic_DNA"/>
</dbReference>
<accession>A0A804IRZ3</accession>
<dbReference type="EnsemblPlants" id="Ma04_t20670.1">
    <property type="protein sequence ID" value="Ma04_p20670.1"/>
    <property type="gene ID" value="Ma04_g20670"/>
</dbReference>